<dbReference type="AlphaFoldDB" id="A0A3E4GRC4"/>
<feature type="transmembrane region" description="Helical" evidence="1">
    <location>
        <begin position="21"/>
        <end position="41"/>
    </location>
</feature>
<protein>
    <submittedName>
        <fullName evidence="2">Lantibiotic immunity ABC transporter MutG family permease subunit</fullName>
    </submittedName>
</protein>
<feature type="transmembrane region" description="Helical" evidence="1">
    <location>
        <begin position="53"/>
        <end position="75"/>
    </location>
</feature>
<evidence type="ECO:0000313" key="2">
    <source>
        <dbReference type="EMBL" id="RGJ24205.1"/>
    </source>
</evidence>
<name>A0A3E4GRC4_9FIRM</name>
<gene>
    <name evidence="2" type="ORF">DXD67_06835</name>
</gene>
<feature type="transmembrane region" description="Helical" evidence="1">
    <location>
        <begin position="96"/>
        <end position="120"/>
    </location>
</feature>
<feature type="transmembrane region" description="Helical" evidence="1">
    <location>
        <begin position="158"/>
        <end position="180"/>
    </location>
</feature>
<dbReference type="CDD" id="cd21503">
    <property type="entry name" value="ABC-2_lan_permease"/>
    <property type="match status" value="1"/>
</dbReference>
<keyword evidence="1" id="KW-0812">Transmembrane</keyword>
<reference evidence="2 3" key="1">
    <citation type="submission" date="2018-08" db="EMBL/GenBank/DDBJ databases">
        <title>A genome reference for cultivated species of the human gut microbiota.</title>
        <authorList>
            <person name="Zou Y."/>
            <person name="Xue W."/>
            <person name="Luo G."/>
        </authorList>
    </citation>
    <scope>NUCLEOTIDE SEQUENCE [LARGE SCALE GENOMIC DNA]</scope>
    <source>
        <strain evidence="2 3">TM07-19</strain>
    </source>
</reference>
<organism evidence="2 3">
    <name type="scientific">Coprococcus comes</name>
    <dbReference type="NCBI Taxonomy" id="410072"/>
    <lineage>
        <taxon>Bacteria</taxon>
        <taxon>Bacillati</taxon>
        <taxon>Bacillota</taxon>
        <taxon>Clostridia</taxon>
        <taxon>Lachnospirales</taxon>
        <taxon>Lachnospiraceae</taxon>
        <taxon>Coprococcus</taxon>
    </lineage>
</organism>
<dbReference type="InterPro" id="IPR022294">
    <property type="entry name" value="ABC-transptr_permeasesu"/>
</dbReference>
<keyword evidence="1" id="KW-0472">Membrane</keyword>
<dbReference type="Proteomes" id="UP000260655">
    <property type="component" value="Unassembled WGS sequence"/>
</dbReference>
<dbReference type="NCBIfam" id="TIGR03733">
    <property type="entry name" value="lanti_perm_MutG"/>
    <property type="match status" value="1"/>
</dbReference>
<accession>A0A3E4GRC4</accession>
<comment type="caution">
    <text evidence="2">The sequence shown here is derived from an EMBL/GenBank/DDBJ whole genome shotgun (WGS) entry which is preliminary data.</text>
</comment>
<evidence type="ECO:0000256" key="1">
    <source>
        <dbReference type="SAM" id="Phobius"/>
    </source>
</evidence>
<keyword evidence="1" id="KW-1133">Transmembrane helix</keyword>
<evidence type="ECO:0000313" key="3">
    <source>
        <dbReference type="Proteomes" id="UP000260655"/>
    </source>
</evidence>
<feature type="transmembrane region" description="Helical" evidence="1">
    <location>
        <begin position="223"/>
        <end position="241"/>
    </location>
</feature>
<dbReference type="RefSeq" id="WP_002317717.1">
    <property type="nucleotide sequence ID" value="NZ_QSOV01000005.1"/>
</dbReference>
<dbReference type="EMBL" id="QSOV01000005">
    <property type="protein sequence ID" value="RGJ24205.1"/>
    <property type="molecule type" value="Genomic_DNA"/>
</dbReference>
<proteinExistence type="predicted"/>
<sequence>MYFMKVLYAEHLKSKRTILKKIPFVLAFVIVGFILFVFRSSDKNEIVMNSGNYWITISAMIAPILIGILAGITGEQEQEAGNYQIIRKSTHRGMNFLAKAMYLIGILTFFVVFSMLLLYVSIWCIYKPENYTLIPALKTTLIFIVGSLFLVPFQLWISIYLGMGASIGIGILGTIFVSYISSFPMLEEQLWRVIPWIWTLKTTTLYFENISLSVQGVNLPLDLAIQFVSFVLLLIGVVLWFKNWEGKSKE</sequence>
<feature type="transmembrane region" description="Helical" evidence="1">
    <location>
        <begin position="132"/>
        <end position="151"/>
    </location>
</feature>